<accession>A0ABR9T0K5</accession>
<evidence type="ECO:0000256" key="1">
    <source>
        <dbReference type="SAM" id="MobiDB-lite"/>
    </source>
</evidence>
<feature type="region of interest" description="Disordered" evidence="1">
    <location>
        <begin position="24"/>
        <end position="47"/>
    </location>
</feature>
<dbReference type="Proteomes" id="UP000613075">
    <property type="component" value="Unassembled WGS sequence"/>
</dbReference>
<comment type="caution">
    <text evidence="2">The sequence shown here is derived from an EMBL/GenBank/DDBJ whole genome shotgun (WGS) entry which is preliminary data.</text>
</comment>
<reference evidence="2 3" key="1">
    <citation type="submission" date="2020-10" db="EMBL/GenBank/DDBJ databases">
        <title>The draft genomes of Cyclamen pathogen Pseudomonas sp.</title>
        <authorList>
            <person name="Fujikawa T."/>
            <person name="Sawada H."/>
        </authorList>
    </citation>
    <scope>NUCLEOTIDE SEQUENCE [LARGE SCALE GENOMIC DNA]</scope>
    <source>
        <strain evidence="2 3">MAFF 301449</strain>
    </source>
</reference>
<feature type="compositionally biased region" description="Gly residues" evidence="1">
    <location>
        <begin position="32"/>
        <end position="47"/>
    </location>
</feature>
<protein>
    <recommendedName>
        <fullName evidence="4">Bacteriocin</fullName>
    </recommendedName>
</protein>
<evidence type="ECO:0008006" key="4">
    <source>
        <dbReference type="Google" id="ProtNLM"/>
    </source>
</evidence>
<sequence>GGLVTGGTGGGSLLGGGLSLGGSASAGAGTSTSGGLGGLLGGLAGTH</sequence>
<proteinExistence type="predicted"/>
<gene>
    <name evidence="2" type="ORF">IQK56_29530</name>
</gene>
<keyword evidence="3" id="KW-1185">Reference proteome</keyword>
<dbReference type="EMBL" id="JADDUM010000323">
    <property type="protein sequence ID" value="MBE8594707.1"/>
    <property type="molecule type" value="Genomic_DNA"/>
</dbReference>
<evidence type="ECO:0000313" key="2">
    <source>
        <dbReference type="EMBL" id="MBE8594707.1"/>
    </source>
</evidence>
<evidence type="ECO:0000313" key="3">
    <source>
        <dbReference type="Proteomes" id="UP000613075"/>
    </source>
</evidence>
<organism evidence="2 3">
    <name type="scientific">Pseudomonas cyclaminis</name>
    <dbReference type="NCBI Taxonomy" id="2781239"/>
    <lineage>
        <taxon>Bacteria</taxon>
        <taxon>Pseudomonadati</taxon>
        <taxon>Pseudomonadota</taxon>
        <taxon>Gammaproteobacteria</taxon>
        <taxon>Pseudomonadales</taxon>
        <taxon>Pseudomonadaceae</taxon>
        <taxon>Pseudomonas</taxon>
    </lineage>
</organism>
<feature type="non-terminal residue" evidence="2">
    <location>
        <position position="1"/>
    </location>
</feature>
<name>A0ABR9T0K5_9PSED</name>